<accession>A0A2T0T6Y1</accession>
<feature type="region of interest" description="Disordered" evidence="1">
    <location>
        <begin position="24"/>
        <end position="49"/>
    </location>
</feature>
<feature type="chain" id="PRO_5015686023" description="Trypsin" evidence="2">
    <location>
        <begin position="28"/>
        <end position="331"/>
    </location>
</feature>
<dbReference type="OrthoDB" id="4079607at2"/>
<keyword evidence="4" id="KW-1185">Reference proteome</keyword>
<feature type="signal peptide" evidence="2">
    <location>
        <begin position="1"/>
        <end position="27"/>
    </location>
</feature>
<proteinExistence type="predicted"/>
<dbReference type="AlphaFoldDB" id="A0A2T0T6Y1"/>
<reference evidence="3 4" key="1">
    <citation type="submission" date="2018-03" db="EMBL/GenBank/DDBJ databases">
        <title>Genomic Encyclopedia of Archaeal and Bacterial Type Strains, Phase II (KMG-II): from individual species to whole genera.</title>
        <authorList>
            <person name="Goeker M."/>
        </authorList>
    </citation>
    <scope>NUCLEOTIDE SEQUENCE [LARGE SCALE GENOMIC DNA]</scope>
    <source>
        <strain evidence="3 4">DSM 44720</strain>
    </source>
</reference>
<comment type="caution">
    <text evidence="3">The sequence shown here is derived from an EMBL/GenBank/DDBJ whole genome shotgun (WGS) entry which is preliminary data.</text>
</comment>
<sequence>MRLLRPVLAALAAASLTLAIGAAPANASDPKPDNTGKASGQGVAPADAGRRAPVVSQAVDVASSTIQTRIVDYVKTRGTKYTFGAYADPTSGKVVVETDAPGDVVASLVGSYGTVVDVRKHEVSDIFSRRDDVPAFWGGAGITLTAPSARCSSGYTVQNSAGTRFQVTAGHCFTDGQTAVTELGGLTVGTISGNGLPSQDMELISGQSYGPFIYLGGVDSTTGAHVLSAGDPVVGFTDYCHSGRTTGENCGHTATSVTATVCTSSGCKSPVTAFTGGNLPQGGDSGSPFYVGSVSAPDKHIRGHVIAIGGGTAYAELWSRVAARFGVTIAT</sequence>
<dbReference type="Gene3D" id="2.40.10.10">
    <property type="entry name" value="Trypsin-like serine proteases"/>
    <property type="match status" value="2"/>
</dbReference>
<dbReference type="InterPro" id="IPR009003">
    <property type="entry name" value="Peptidase_S1_PA"/>
</dbReference>
<dbReference type="InterPro" id="IPR043504">
    <property type="entry name" value="Peptidase_S1_PA_chymotrypsin"/>
</dbReference>
<evidence type="ECO:0000313" key="4">
    <source>
        <dbReference type="Proteomes" id="UP000239494"/>
    </source>
</evidence>
<gene>
    <name evidence="3" type="ORF">CLV43_105159</name>
</gene>
<evidence type="ECO:0000256" key="1">
    <source>
        <dbReference type="SAM" id="MobiDB-lite"/>
    </source>
</evidence>
<evidence type="ECO:0008006" key="5">
    <source>
        <dbReference type="Google" id="ProtNLM"/>
    </source>
</evidence>
<evidence type="ECO:0000313" key="3">
    <source>
        <dbReference type="EMBL" id="PRY41401.1"/>
    </source>
</evidence>
<evidence type="ECO:0000256" key="2">
    <source>
        <dbReference type="SAM" id="SignalP"/>
    </source>
</evidence>
<dbReference type="SUPFAM" id="SSF50494">
    <property type="entry name" value="Trypsin-like serine proteases"/>
    <property type="match status" value="1"/>
</dbReference>
<organism evidence="3 4">
    <name type="scientific">Umezawaea tangerina</name>
    <dbReference type="NCBI Taxonomy" id="84725"/>
    <lineage>
        <taxon>Bacteria</taxon>
        <taxon>Bacillati</taxon>
        <taxon>Actinomycetota</taxon>
        <taxon>Actinomycetes</taxon>
        <taxon>Pseudonocardiales</taxon>
        <taxon>Pseudonocardiaceae</taxon>
        <taxon>Umezawaea</taxon>
    </lineage>
</organism>
<dbReference type="EMBL" id="PVTF01000005">
    <property type="protein sequence ID" value="PRY41401.1"/>
    <property type="molecule type" value="Genomic_DNA"/>
</dbReference>
<dbReference type="Proteomes" id="UP000239494">
    <property type="component" value="Unassembled WGS sequence"/>
</dbReference>
<name>A0A2T0T6Y1_9PSEU</name>
<protein>
    <recommendedName>
        <fullName evidence="5">Trypsin</fullName>
    </recommendedName>
</protein>
<keyword evidence="2" id="KW-0732">Signal</keyword>
<dbReference type="RefSeq" id="WP_106188436.1">
    <property type="nucleotide sequence ID" value="NZ_PVTF01000005.1"/>
</dbReference>